<evidence type="ECO:0000313" key="1">
    <source>
        <dbReference type="EMBL" id="GAA5169885.1"/>
    </source>
</evidence>
<evidence type="ECO:0000313" key="2">
    <source>
        <dbReference type="Proteomes" id="UP001500547"/>
    </source>
</evidence>
<dbReference type="Proteomes" id="UP001500547">
    <property type="component" value="Unassembled WGS sequence"/>
</dbReference>
<dbReference type="Pfam" id="PF02962">
    <property type="entry name" value="CHMI"/>
    <property type="match status" value="1"/>
</dbReference>
<dbReference type="PANTHER" id="PTHR37950">
    <property type="entry name" value="4-HYDROXYPHENYLACETATE CATABOLISM PROTEIN"/>
    <property type="match status" value="1"/>
</dbReference>
<keyword evidence="2" id="KW-1185">Reference proteome</keyword>
<protein>
    <submittedName>
        <fullName evidence="1">5-carboxymethyl-2-hydroxymuconate Delta-isomerase</fullName>
    </submittedName>
</protein>
<dbReference type="Gene3D" id="3.30.429.10">
    <property type="entry name" value="Macrophage Migration Inhibitory Factor"/>
    <property type="match status" value="1"/>
</dbReference>
<dbReference type="RefSeq" id="WP_345534112.1">
    <property type="nucleotide sequence ID" value="NZ_BAABLD010000015.1"/>
</dbReference>
<proteinExistence type="predicted"/>
<accession>A0ABP9R015</accession>
<name>A0ABP9R015_9RHOO</name>
<sequence length="122" mass="13422">MPHLSLEYTANLAEFFDVPAALREANAALLGTGLFDAPEQMKSRATQLEHYRVGNFDSGEAFIHARLHLMAGRSIAQRQQLGTALVTALQSVLAPAAGLRVQITVEFNEMLLDTYQKLLIEP</sequence>
<organism evidence="1 2">
    <name type="scientific">Viridibacterium curvum</name>
    <dbReference type="NCBI Taxonomy" id="1101404"/>
    <lineage>
        <taxon>Bacteria</taxon>
        <taxon>Pseudomonadati</taxon>
        <taxon>Pseudomonadota</taxon>
        <taxon>Betaproteobacteria</taxon>
        <taxon>Rhodocyclales</taxon>
        <taxon>Rhodocyclaceae</taxon>
        <taxon>Viridibacterium</taxon>
    </lineage>
</organism>
<dbReference type="InterPro" id="IPR004220">
    <property type="entry name" value="5-COMe_2-OHmuconate_Isoase"/>
</dbReference>
<dbReference type="SUPFAM" id="SSF55331">
    <property type="entry name" value="Tautomerase/MIF"/>
    <property type="match status" value="1"/>
</dbReference>
<dbReference type="EMBL" id="BAABLD010000015">
    <property type="protein sequence ID" value="GAA5169885.1"/>
    <property type="molecule type" value="Genomic_DNA"/>
</dbReference>
<comment type="caution">
    <text evidence="1">The sequence shown here is derived from an EMBL/GenBank/DDBJ whole genome shotgun (WGS) entry which is preliminary data.</text>
</comment>
<dbReference type="PANTHER" id="PTHR37950:SF1">
    <property type="entry name" value="4-HYDROXYPHENYLACETATE CATABOLISM PROTEIN"/>
    <property type="match status" value="1"/>
</dbReference>
<reference evidence="2" key="1">
    <citation type="journal article" date="2019" name="Int. J. Syst. Evol. Microbiol.">
        <title>The Global Catalogue of Microorganisms (GCM) 10K type strain sequencing project: providing services to taxonomists for standard genome sequencing and annotation.</title>
        <authorList>
            <consortium name="The Broad Institute Genomics Platform"/>
            <consortium name="The Broad Institute Genome Sequencing Center for Infectious Disease"/>
            <person name="Wu L."/>
            <person name="Ma J."/>
        </authorList>
    </citation>
    <scope>NUCLEOTIDE SEQUENCE [LARGE SCALE GENOMIC DNA]</scope>
    <source>
        <strain evidence="2">JCM 18715</strain>
    </source>
</reference>
<dbReference type="InterPro" id="IPR014347">
    <property type="entry name" value="Tautomerase/MIF_sf"/>
</dbReference>
<dbReference type="CDD" id="cd00580">
    <property type="entry name" value="CHMI"/>
    <property type="match status" value="1"/>
</dbReference>
<gene>
    <name evidence="1" type="ORF">GCM10025770_32010</name>
</gene>